<evidence type="ECO:0000313" key="1">
    <source>
        <dbReference type="EMBL" id="KFD53215.1"/>
    </source>
</evidence>
<sequence length="105" mass="12354">MTKDCIYSYCHRSWHVRVILMGPKKVYPAKYSRVLRNDLILILLLHCFLGWQTPEVEDSRERTIVCFESKPASLYLYGGRVLAEHWLKIADCSLKYLEYVNLIAT</sequence>
<evidence type="ECO:0000313" key="3">
    <source>
        <dbReference type="Proteomes" id="UP000030764"/>
    </source>
</evidence>
<organism evidence="1 3">
    <name type="scientific">Trichuris suis</name>
    <name type="common">pig whipworm</name>
    <dbReference type="NCBI Taxonomy" id="68888"/>
    <lineage>
        <taxon>Eukaryota</taxon>
        <taxon>Metazoa</taxon>
        <taxon>Ecdysozoa</taxon>
        <taxon>Nematoda</taxon>
        <taxon>Enoplea</taxon>
        <taxon>Dorylaimia</taxon>
        <taxon>Trichinellida</taxon>
        <taxon>Trichuridae</taxon>
        <taxon>Trichuris</taxon>
    </lineage>
</organism>
<name>A0A085M7L9_9BILA</name>
<dbReference type="AlphaFoldDB" id="A0A085M7L9"/>
<keyword evidence="3" id="KW-1185">Reference proteome</keyword>
<accession>A0A085M7L9</accession>
<reference evidence="1 3" key="1">
    <citation type="journal article" date="2014" name="Nat. Genet.">
        <title>Genome and transcriptome of the porcine whipworm Trichuris suis.</title>
        <authorList>
            <person name="Jex A.R."/>
            <person name="Nejsum P."/>
            <person name="Schwarz E.M."/>
            <person name="Hu L."/>
            <person name="Young N.D."/>
            <person name="Hall R.S."/>
            <person name="Korhonen P.K."/>
            <person name="Liao S."/>
            <person name="Thamsborg S."/>
            <person name="Xia J."/>
            <person name="Xu P."/>
            <person name="Wang S."/>
            <person name="Scheerlinck J.P."/>
            <person name="Hofmann A."/>
            <person name="Sternberg P.W."/>
            <person name="Wang J."/>
            <person name="Gasser R.B."/>
        </authorList>
    </citation>
    <scope>NUCLEOTIDE SEQUENCE [LARGE SCALE GENOMIC DNA]</scope>
    <source>
        <strain evidence="2">DCEP-RM93F</strain>
        <strain evidence="1">DCEP-RM93M</strain>
    </source>
</reference>
<protein>
    <submittedName>
        <fullName evidence="1">Uncharacterized protein</fullName>
    </submittedName>
</protein>
<gene>
    <name evidence="1" type="ORF">M513_05925</name>
    <name evidence="2" type="ORF">M514_05925</name>
</gene>
<dbReference type="Proteomes" id="UP000030764">
    <property type="component" value="Unassembled WGS sequence"/>
</dbReference>
<proteinExistence type="predicted"/>
<dbReference type="EMBL" id="KL363219">
    <property type="protein sequence ID" value="KFD53215.1"/>
    <property type="molecule type" value="Genomic_DNA"/>
</dbReference>
<dbReference type="EMBL" id="KL367536">
    <property type="protein sequence ID" value="KFD65573.1"/>
    <property type="molecule type" value="Genomic_DNA"/>
</dbReference>
<evidence type="ECO:0000313" key="2">
    <source>
        <dbReference type="EMBL" id="KFD65573.1"/>
    </source>
</evidence>
<dbReference type="Proteomes" id="UP000030758">
    <property type="component" value="Unassembled WGS sequence"/>
</dbReference>